<organism evidence="2 3">
    <name type="scientific">Caldanaerobius fijiensis DSM 17918</name>
    <dbReference type="NCBI Taxonomy" id="1121256"/>
    <lineage>
        <taxon>Bacteria</taxon>
        <taxon>Bacillati</taxon>
        <taxon>Bacillota</taxon>
        <taxon>Clostridia</taxon>
        <taxon>Thermoanaerobacterales</taxon>
        <taxon>Thermoanaerobacteraceae</taxon>
        <taxon>Caldanaerobius</taxon>
    </lineage>
</organism>
<gene>
    <name evidence="2" type="ORF">SAMN02746089_01362</name>
</gene>
<evidence type="ECO:0000313" key="2">
    <source>
        <dbReference type="EMBL" id="SHF13411.1"/>
    </source>
</evidence>
<dbReference type="STRING" id="1121256.SAMN02746089_01362"/>
<feature type="domain" description="MobA-like NTP transferase" evidence="1">
    <location>
        <begin position="15"/>
        <end position="129"/>
    </location>
</feature>
<proteinExistence type="predicted"/>
<dbReference type="OrthoDB" id="159246at2"/>
<accession>A0A1M4Z5V9</accession>
<dbReference type="InterPro" id="IPR029044">
    <property type="entry name" value="Nucleotide-diphossugar_trans"/>
</dbReference>
<sequence length="246" mass="27310">MLNAVVLAGSGDDDKLPNKPLLKIRNKPMILYVTDALKATGIVDKIVIVGNAKNLAPLFNGDDICHVINGGKNMMDNLVLGVKYLGDSERVLVLTSDIPMITPEAIVDFVEKARAIGGDFCYPIVKKEVNKQKFPGAKRTYARLREGTFTGGNIIYMNPRIIDNLMDKAQQVIENRKRPIKLVKMLGWSFTMKFLLGRLTIPKVEERVSNMLGIDARAIISDYPEIGNDVDKLSDVEMAENYIKSA</sequence>
<keyword evidence="3" id="KW-1185">Reference proteome</keyword>
<reference evidence="2 3" key="1">
    <citation type="submission" date="2016-11" db="EMBL/GenBank/DDBJ databases">
        <authorList>
            <person name="Jaros S."/>
            <person name="Januszkiewicz K."/>
            <person name="Wedrychowicz H."/>
        </authorList>
    </citation>
    <scope>NUCLEOTIDE SEQUENCE [LARGE SCALE GENOMIC DNA]</scope>
    <source>
        <strain evidence="2 3">DSM 17918</strain>
    </source>
</reference>
<dbReference type="GO" id="GO:0016779">
    <property type="term" value="F:nucleotidyltransferase activity"/>
    <property type="evidence" value="ECO:0007669"/>
    <property type="project" value="UniProtKB-ARBA"/>
</dbReference>
<dbReference type="Proteomes" id="UP000184088">
    <property type="component" value="Unassembled WGS sequence"/>
</dbReference>
<dbReference type="InterPro" id="IPR025877">
    <property type="entry name" value="MobA-like_NTP_Trfase"/>
</dbReference>
<dbReference type="RefSeq" id="WP_073343159.1">
    <property type="nucleotide sequence ID" value="NZ_FQVH01000012.1"/>
</dbReference>
<evidence type="ECO:0000313" key="3">
    <source>
        <dbReference type="Proteomes" id="UP000184088"/>
    </source>
</evidence>
<dbReference type="Pfam" id="PF12804">
    <property type="entry name" value="NTP_transf_3"/>
    <property type="match status" value="1"/>
</dbReference>
<dbReference type="Gene3D" id="3.90.550.10">
    <property type="entry name" value="Spore Coat Polysaccharide Biosynthesis Protein SpsA, Chain A"/>
    <property type="match status" value="1"/>
</dbReference>
<dbReference type="EMBL" id="FQVH01000012">
    <property type="protein sequence ID" value="SHF13411.1"/>
    <property type="molecule type" value="Genomic_DNA"/>
</dbReference>
<name>A0A1M4Z5V9_9THEO</name>
<keyword evidence="2" id="KW-0808">Transferase</keyword>
<protein>
    <submittedName>
        <fullName evidence="2">MobA-like NTP transferase domain-containing protein</fullName>
    </submittedName>
</protein>
<dbReference type="AlphaFoldDB" id="A0A1M4Z5V9"/>
<evidence type="ECO:0000259" key="1">
    <source>
        <dbReference type="Pfam" id="PF12804"/>
    </source>
</evidence>
<dbReference type="SUPFAM" id="SSF53448">
    <property type="entry name" value="Nucleotide-diphospho-sugar transferases"/>
    <property type="match status" value="1"/>
</dbReference>